<evidence type="ECO:0000256" key="5">
    <source>
        <dbReference type="ARBA" id="ARBA00022723"/>
    </source>
</evidence>
<dbReference type="SUPFAM" id="SSF55486">
    <property type="entry name" value="Metalloproteases ('zincins'), catalytic domain"/>
    <property type="match status" value="1"/>
</dbReference>
<comment type="subcellular location">
    <subcellularLocation>
        <location evidence="1 12">Secreted</location>
    </subcellularLocation>
</comment>
<keyword evidence="6 12" id="KW-0732">Signal</keyword>
<name>A0A0N4ZVL3_PARTI</name>
<dbReference type="GO" id="GO:0004222">
    <property type="term" value="F:metalloendopeptidase activity"/>
    <property type="evidence" value="ECO:0007669"/>
    <property type="project" value="UniProtKB-UniRule"/>
</dbReference>
<accession>A0A0N4ZVL3</accession>
<evidence type="ECO:0000256" key="11">
    <source>
        <dbReference type="ARBA" id="ARBA00023180"/>
    </source>
</evidence>
<keyword evidence="3" id="KW-0245">EGF-like domain</keyword>
<proteinExistence type="predicted"/>
<evidence type="ECO:0000256" key="8">
    <source>
        <dbReference type="ARBA" id="ARBA00022833"/>
    </source>
</evidence>
<evidence type="ECO:0000256" key="4">
    <source>
        <dbReference type="ARBA" id="ARBA00022670"/>
    </source>
</evidence>
<dbReference type="InterPro" id="IPR006026">
    <property type="entry name" value="Peptidase_Metallo"/>
</dbReference>
<keyword evidence="2 12" id="KW-0964">Secreted</keyword>
<dbReference type="InterPro" id="IPR017050">
    <property type="entry name" value="Metallopeptidase_nem"/>
</dbReference>
<dbReference type="PRINTS" id="PR00480">
    <property type="entry name" value="ASTACIN"/>
</dbReference>
<evidence type="ECO:0000256" key="1">
    <source>
        <dbReference type="ARBA" id="ARBA00004613"/>
    </source>
</evidence>
<keyword evidence="16" id="KW-1185">Reference proteome</keyword>
<dbReference type="GO" id="GO:0018996">
    <property type="term" value="P:molting cycle, collagen and cuticulin-based cuticle"/>
    <property type="evidence" value="ECO:0007669"/>
    <property type="project" value="InterPro"/>
</dbReference>
<feature type="binding site" evidence="13">
    <location>
        <position position="229"/>
    </location>
    <ligand>
        <name>Zn(2+)</name>
        <dbReference type="ChEBI" id="CHEBI:29105"/>
        <note>catalytic</note>
    </ligand>
</feature>
<keyword evidence="4 13" id="KW-0645">Protease</keyword>
<dbReference type="InterPro" id="IPR024079">
    <property type="entry name" value="MetalloPept_cat_dom_sf"/>
</dbReference>
<dbReference type="Pfam" id="PF00431">
    <property type="entry name" value="CUB"/>
    <property type="match status" value="1"/>
</dbReference>
<dbReference type="GO" id="GO:0005576">
    <property type="term" value="C:extracellular region"/>
    <property type="evidence" value="ECO:0007669"/>
    <property type="project" value="UniProtKB-SubCell"/>
</dbReference>
<keyword evidence="9 13" id="KW-0482">Metalloprotease</keyword>
<dbReference type="Gene3D" id="2.60.120.290">
    <property type="entry name" value="Spermadhesin, CUB domain"/>
    <property type="match status" value="1"/>
</dbReference>
<dbReference type="PANTHER" id="PTHR10127">
    <property type="entry name" value="DISCOIDIN, CUB, EGF, LAMININ , AND ZINC METALLOPROTEASE DOMAIN CONTAINING"/>
    <property type="match status" value="1"/>
</dbReference>
<dbReference type="Gene3D" id="3.40.390.10">
    <property type="entry name" value="Collagenase (Catalytic Domain)"/>
    <property type="match status" value="1"/>
</dbReference>
<evidence type="ECO:0000256" key="2">
    <source>
        <dbReference type="ARBA" id="ARBA00022525"/>
    </source>
</evidence>
<evidence type="ECO:0000256" key="3">
    <source>
        <dbReference type="ARBA" id="ARBA00022536"/>
    </source>
</evidence>
<dbReference type="Pfam" id="PF01400">
    <property type="entry name" value="Astacin"/>
    <property type="match status" value="1"/>
</dbReference>
<feature type="chain" id="PRO_5013857423" description="Zinc metalloproteinase" evidence="12 14">
    <location>
        <begin position="21"/>
        <end position="474"/>
    </location>
</feature>
<dbReference type="InterPro" id="IPR035914">
    <property type="entry name" value="Sperma_CUB_dom_sf"/>
</dbReference>
<evidence type="ECO:0000313" key="16">
    <source>
        <dbReference type="Proteomes" id="UP000038045"/>
    </source>
</evidence>
<evidence type="ECO:0000256" key="10">
    <source>
        <dbReference type="ARBA" id="ARBA00023157"/>
    </source>
</evidence>
<feature type="active site" evidence="13">
    <location>
        <position position="220"/>
    </location>
</feature>
<comment type="cofactor">
    <cofactor evidence="13 14">
        <name>Zn(2+)</name>
        <dbReference type="ChEBI" id="CHEBI:29105"/>
    </cofactor>
    <text evidence="13 14">Binds 1 zinc ion per subunit.</text>
</comment>
<keyword evidence="11" id="KW-0325">Glycoprotein</keyword>
<dbReference type="Proteomes" id="UP000038045">
    <property type="component" value="Unplaced"/>
</dbReference>
<keyword evidence="7 13" id="KW-0378">Hydrolase</keyword>
<dbReference type="GO" id="GO:0006508">
    <property type="term" value="P:proteolysis"/>
    <property type="evidence" value="ECO:0007669"/>
    <property type="project" value="UniProtKB-KW"/>
</dbReference>
<keyword evidence="5 13" id="KW-0479">Metal-binding</keyword>
<keyword evidence="10" id="KW-1015">Disulfide bond</keyword>
<reference evidence="17" key="1">
    <citation type="submission" date="2017-02" db="UniProtKB">
        <authorList>
            <consortium name="WormBaseParasite"/>
        </authorList>
    </citation>
    <scope>IDENTIFICATION</scope>
</reference>
<dbReference type="InterPro" id="IPR034035">
    <property type="entry name" value="Astacin-like_dom"/>
</dbReference>
<dbReference type="SMART" id="SM00235">
    <property type="entry name" value="ZnMc"/>
    <property type="match status" value="1"/>
</dbReference>
<feature type="signal peptide" evidence="12 14">
    <location>
        <begin position="1"/>
        <end position="20"/>
    </location>
</feature>
<evidence type="ECO:0000256" key="9">
    <source>
        <dbReference type="ARBA" id="ARBA00023049"/>
    </source>
</evidence>
<feature type="binding site" evidence="13">
    <location>
        <position position="223"/>
    </location>
    <ligand>
        <name>Zn(2+)</name>
        <dbReference type="ChEBI" id="CHEBI:29105"/>
        <note>catalytic</note>
    </ligand>
</feature>
<feature type="binding site" evidence="13">
    <location>
        <position position="219"/>
    </location>
    <ligand>
        <name>Zn(2+)</name>
        <dbReference type="ChEBI" id="CHEBI:29105"/>
        <note>catalytic</note>
    </ligand>
</feature>
<comment type="caution">
    <text evidence="13">Lacks conserved residue(s) required for the propagation of feature annotation.</text>
</comment>
<sequence>MKITTIHFLILFLSINKVYGALTRIRVQEKTRENLSNDAKKTFDKHIKSMNTLRKLSDELHGRKNKKVDMNEEVKHSPLNNVALFQGDMILTPNKAAFMIDEAKLKVEAKKHGNMTEKEIANKLKKNRAFQKNMEFKWEFPIPYYVDTNVDPSKIDKAIQDIEDNTCITFKKYGKFSDRSGLRYFFGDGCYSLIGRDGTDHVQDISIGQDCDFNGIIQHETLHAIGMFHEQSRFDRDKYLTIYLDNVSPNQRHNYDIYGVDESETFGIPYNYGSAMQYDKQAFSSNGKDTMVPKNPLYLNTIGNKARLQFLDFKLVNLAYCSNKCDGKIKCQNGGYEDPNNCGTCKCPYMLSGKTCTDYVKNPNECGEKNYYNLGSDPITIDVERDIDCIYSIKADNGKKVKMTVVESNLITRGDFCYTGDALEVQYLNDKSLTGVTICGNNDGKTITSEGPLMLVRYTGSEEFNYAILKFQAV</sequence>
<evidence type="ECO:0000259" key="15">
    <source>
        <dbReference type="PROSITE" id="PS51864"/>
    </source>
</evidence>
<keyword evidence="8 13" id="KW-0862">Zinc</keyword>
<dbReference type="AlphaFoldDB" id="A0A0N4ZVL3"/>
<dbReference type="WBParaSite" id="PTRK_0001261600.1">
    <property type="protein sequence ID" value="PTRK_0001261600.1"/>
    <property type="gene ID" value="PTRK_0001261600"/>
</dbReference>
<evidence type="ECO:0000313" key="17">
    <source>
        <dbReference type="WBParaSite" id="PTRK_0001261600.1"/>
    </source>
</evidence>
<evidence type="ECO:0000256" key="14">
    <source>
        <dbReference type="RuleBase" id="RU361183"/>
    </source>
</evidence>
<dbReference type="CDD" id="cd04280">
    <property type="entry name" value="ZnMc_astacin_like"/>
    <property type="match status" value="1"/>
</dbReference>
<dbReference type="InterPro" id="IPR000859">
    <property type="entry name" value="CUB_dom"/>
</dbReference>
<evidence type="ECO:0000256" key="13">
    <source>
        <dbReference type="PROSITE-ProRule" id="PRU01211"/>
    </source>
</evidence>
<dbReference type="SUPFAM" id="SSF49854">
    <property type="entry name" value="Spermadhesin, CUB domain"/>
    <property type="match status" value="1"/>
</dbReference>
<organism evidence="16 17">
    <name type="scientific">Parastrongyloides trichosuri</name>
    <name type="common">Possum-specific nematode worm</name>
    <dbReference type="NCBI Taxonomy" id="131310"/>
    <lineage>
        <taxon>Eukaryota</taxon>
        <taxon>Metazoa</taxon>
        <taxon>Ecdysozoa</taxon>
        <taxon>Nematoda</taxon>
        <taxon>Chromadorea</taxon>
        <taxon>Rhabditida</taxon>
        <taxon>Tylenchina</taxon>
        <taxon>Panagrolaimomorpha</taxon>
        <taxon>Strongyloidoidea</taxon>
        <taxon>Strongyloididae</taxon>
        <taxon>Parastrongyloides</taxon>
    </lineage>
</organism>
<dbReference type="PANTHER" id="PTHR10127:SF831">
    <property type="entry name" value="ZINC METALLOPROTEINASE NAS-37"/>
    <property type="match status" value="1"/>
</dbReference>
<evidence type="ECO:0000256" key="6">
    <source>
        <dbReference type="ARBA" id="ARBA00022729"/>
    </source>
</evidence>
<feature type="domain" description="Peptidase M12A" evidence="15">
    <location>
        <begin position="129"/>
        <end position="322"/>
    </location>
</feature>
<dbReference type="InterPro" id="IPR001506">
    <property type="entry name" value="Peptidase_M12A"/>
</dbReference>
<evidence type="ECO:0000256" key="7">
    <source>
        <dbReference type="ARBA" id="ARBA00022801"/>
    </source>
</evidence>
<protein>
    <recommendedName>
        <fullName evidence="12">Zinc metalloproteinase</fullName>
    </recommendedName>
</protein>
<dbReference type="PROSITE" id="PS51864">
    <property type="entry name" value="ASTACIN"/>
    <property type="match status" value="1"/>
</dbReference>
<dbReference type="PIRSF" id="PIRSF036365">
    <property type="entry name" value="Astacin_nematoda"/>
    <property type="match status" value="1"/>
</dbReference>
<evidence type="ECO:0000256" key="12">
    <source>
        <dbReference type="PIRNR" id="PIRNR036365"/>
    </source>
</evidence>
<dbReference type="GO" id="GO:0008270">
    <property type="term" value="F:zinc ion binding"/>
    <property type="evidence" value="ECO:0007669"/>
    <property type="project" value="UniProtKB-UniRule"/>
</dbReference>